<evidence type="ECO:0000313" key="2">
    <source>
        <dbReference type="EMBL" id="MVA95927.1"/>
    </source>
</evidence>
<comment type="caution">
    <text evidence="2">The sequence shown here is derived from an EMBL/GenBank/DDBJ whole genome shotgun (WGS) entry which is preliminary data.</text>
</comment>
<feature type="domain" description="Cupin type-2" evidence="1">
    <location>
        <begin position="77"/>
        <end position="146"/>
    </location>
</feature>
<dbReference type="InterPro" id="IPR017627">
    <property type="entry name" value="UGHY"/>
</dbReference>
<dbReference type="NCBIfam" id="NF008373">
    <property type="entry name" value="PRK11171.1-2"/>
    <property type="match status" value="1"/>
</dbReference>
<protein>
    <submittedName>
        <fullName evidence="2">(S)-ureidoglycine aminohydrolase</fullName>
        <ecNumber evidence="2">3.5.3.26</ecNumber>
    </submittedName>
</protein>
<sequence length="283" mass="31295">MRDVTMSNRPYYAPRGGLPPQTDLLTGRAVFTDAYAVIPKGVMSDIVTSLLPFWDETRCWVLSRPMSGFSETFSQYIMEVAPGGGSDRPEPDAGAEGALFVVEGELTVTVGGDRHTLGPGWFGYLPPDCGWSARNQSGAPVRFHWIRKAYERVEGIDVPEAFFADEAAIAPTPMPDTNGVWATTRFVDPADMRHDMHVTIVTLEPGGVIPFAETHVMEHGLYVLEGKAVYRLNQDWVEVEAGDYMWLRAFCPQACYAGGPGKFRYLLYKDVNRHMALGGIAPR</sequence>
<dbReference type="InterPro" id="IPR011051">
    <property type="entry name" value="RmlC_Cupin_sf"/>
</dbReference>
<dbReference type="NCBIfam" id="NF008376">
    <property type="entry name" value="PRK11171.1-5"/>
    <property type="match status" value="1"/>
</dbReference>
<dbReference type="InterPro" id="IPR013096">
    <property type="entry name" value="Cupin_2"/>
</dbReference>
<dbReference type="NCBIfam" id="NF040771">
    <property type="entry name" value="AAH_UGLYAH2"/>
    <property type="match status" value="1"/>
</dbReference>
<dbReference type="EC" id="3.5.3.26" evidence="2"/>
<proteinExistence type="predicted"/>
<dbReference type="PANTHER" id="PTHR34571:SF1">
    <property type="entry name" value="(S)-UREIDOGLYCINE AMINOHYDROLASE"/>
    <property type="match status" value="1"/>
</dbReference>
<dbReference type="CDD" id="cd02212">
    <property type="entry name" value="cupin_UGlyAH_C"/>
    <property type="match status" value="1"/>
</dbReference>
<keyword evidence="2" id="KW-0378">Hydrolase</keyword>
<evidence type="ECO:0000313" key="3">
    <source>
        <dbReference type="Proteomes" id="UP000463224"/>
    </source>
</evidence>
<dbReference type="AlphaFoldDB" id="A0A844QAI0"/>
<name>A0A844QAI0_9HYPH</name>
<evidence type="ECO:0000259" key="1">
    <source>
        <dbReference type="Pfam" id="PF07883"/>
    </source>
</evidence>
<dbReference type="SUPFAM" id="SSF51182">
    <property type="entry name" value="RmlC-like cupins"/>
    <property type="match status" value="1"/>
</dbReference>
<dbReference type="InterPro" id="IPR044704">
    <property type="entry name" value="UGlyAH_cupin_N"/>
</dbReference>
<dbReference type="Proteomes" id="UP000463224">
    <property type="component" value="Unassembled WGS sequence"/>
</dbReference>
<organism evidence="2 3">
    <name type="scientific">Nitratireductor arenosus</name>
    <dbReference type="NCBI Taxonomy" id="2682096"/>
    <lineage>
        <taxon>Bacteria</taxon>
        <taxon>Pseudomonadati</taxon>
        <taxon>Pseudomonadota</taxon>
        <taxon>Alphaproteobacteria</taxon>
        <taxon>Hyphomicrobiales</taxon>
        <taxon>Phyllobacteriaceae</taxon>
        <taxon>Nitratireductor</taxon>
    </lineage>
</organism>
<dbReference type="CDD" id="cd02211">
    <property type="entry name" value="cupin_UGlyAH_N"/>
    <property type="match status" value="1"/>
</dbReference>
<feature type="domain" description="Cupin type-2" evidence="1">
    <location>
        <begin position="200"/>
        <end position="265"/>
    </location>
</feature>
<dbReference type="Pfam" id="PF07883">
    <property type="entry name" value="Cupin_2"/>
    <property type="match status" value="2"/>
</dbReference>
<dbReference type="NCBIfam" id="TIGR03214">
    <property type="entry name" value="ura-cupin"/>
    <property type="match status" value="1"/>
</dbReference>
<reference evidence="2 3" key="1">
    <citation type="submission" date="2019-12" db="EMBL/GenBank/DDBJ databases">
        <title>Nitratireductor arenosus sp. nov., Isolated from sea sand, Jeju island, South Korea.</title>
        <authorList>
            <person name="Kim W."/>
        </authorList>
    </citation>
    <scope>NUCLEOTIDE SEQUENCE [LARGE SCALE GENOMIC DNA]</scope>
    <source>
        <strain evidence="2 3">CAU 1489</strain>
    </source>
</reference>
<accession>A0A844QAI0</accession>
<dbReference type="PANTHER" id="PTHR34571">
    <property type="entry name" value="(S)-UREIDOGLYCINE AMINOHYDROLASE"/>
    <property type="match status" value="1"/>
</dbReference>
<gene>
    <name evidence="2" type="ORF">GN330_01485</name>
</gene>
<keyword evidence="3" id="KW-1185">Reference proteome</keyword>
<dbReference type="Gene3D" id="2.60.120.10">
    <property type="entry name" value="Jelly Rolls"/>
    <property type="match status" value="2"/>
</dbReference>
<dbReference type="GO" id="GO:0071522">
    <property type="term" value="F:ureidoglycine aminohydrolase activity"/>
    <property type="evidence" value="ECO:0007669"/>
    <property type="project" value="UniProtKB-EC"/>
</dbReference>
<dbReference type="InterPro" id="IPR044697">
    <property type="entry name" value="UGlyAH_cupin_C"/>
</dbReference>
<dbReference type="EMBL" id="WPHG01000001">
    <property type="protein sequence ID" value="MVA95927.1"/>
    <property type="molecule type" value="Genomic_DNA"/>
</dbReference>
<dbReference type="InterPro" id="IPR014710">
    <property type="entry name" value="RmlC-like_jellyroll"/>
</dbReference>